<evidence type="ECO:0000313" key="3">
    <source>
        <dbReference type="EMBL" id="KIG16721.1"/>
    </source>
</evidence>
<dbReference type="InterPro" id="IPR022606">
    <property type="entry name" value="DUF2914"/>
</dbReference>
<evidence type="ECO:0000259" key="2">
    <source>
        <dbReference type="Pfam" id="PF11141"/>
    </source>
</evidence>
<evidence type="ECO:0000313" key="4">
    <source>
        <dbReference type="Proteomes" id="UP000031599"/>
    </source>
</evidence>
<accession>A0A0C2D0I4</accession>
<feature type="compositionally biased region" description="Low complexity" evidence="1">
    <location>
        <begin position="133"/>
        <end position="145"/>
    </location>
</feature>
<dbReference type="EMBL" id="JMCC02000033">
    <property type="protein sequence ID" value="KIG16721.1"/>
    <property type="molecule type" value="Genomic_DNA"/>
</dbReference>
<feature type="region of interest" description="Disordered" evidence="1">
    <location>
        <begin position="1"/>
        <end position="112"/>
    </location>
</feature>
<name>A0A0C2D0I4_9BACT</name>
<protein>
    <submittedName>
        <fullName evidence="3">Phage protein</fullName>
    </submittedName>
</protein>
<feature type="domain" description="DUF2914" evidence="2">
    <location>
        <begin position="299"/>
        <end position="362"/>
    </location>
</feature>
<organism evidence="3 4">
    <name type="scientific">Enhygromyxa salina</name>
    <dbReference type="NCBI Taxonomy" id="215803"/>
    <lineage>
        <taxon>Bacteria</taxon>
        <taxon>Pseudomonadati</taxon>
        <taxon>Myxococcota</taxon>
        <taxon>Polyangia</taxon>
        <taxon>Nannocystales</taxon>
        <taxon>Nannocystaceae</taxon>
        <taxon>Enhygromyxa</taxon>
    </lineage>
</organism>
<dbReference type="Pfam" id="PF11141">
    <property type="entry name" value="DUF2914"/>
    <property type="match status" value="1"/>
</dbReference>
<evidence type="ECO:0000256" key="1">
    <source>
        <dbReference type="SAM" id="MobiDB-lite"/>
    </source>
</evidence>
<reference evidence="3 4" key="1">
    <citation type="submission" date="2014-12" db="EMBL/GenBank/DDBJ databases">
        <title>Genome assembly of Enhygromyxa salina DSM 15201.</title>
        <authorList>
            <person name="Sharma G."/>
            <person name="Subramanian S."/>
        </authorList>
    </citation>
    <scope>NUCLEOTIDE SEQUENCE [LARGE SCALE GENOMIC DNA]</scope>
    <source>
        <strain evidence="3 4">DSM 15201</strain>
    </source>
</reference>
<feature type="compositionally biased region" description="Acidic residues" evidence="1">
    <location>
        <begin position="38"/>
        <end position="81"/>
    </location>
</feature>
<dbReference type="Proteomes" id="UP000031599">
    <property type="component" value="Unassembled WGS sequence"/>
</dbReference>
<sequence>MVSGEFGSPSAQPAATKADQAGDGQRDEDDAPSAAGDQTEDDDEDDDPSDEDDDPSDEDEDPSDEDDDPSGEDDEDDDPSDEDQRAAIITQPAANEPPRVSSNQAEPGGGGRSLVWIVGIAAAIVLAVVLVNRGSSPEPGSGSQSARPNKPDDSAPSDRADKPKPRPPQVKTHAADPKLAALREKQAREQAANNDEGNGDPDGERPEPPAAKPEVTDPRAIPPGTPEENAKAFAKLPVSVQDGPPIGAIGLNGIHIDEILMGAGRENTECNDPTRKFSTTGTEFVNVCIRVVHSRATDTLRVIWEKDGTVTRRGKVRIPDNLHAYKTRAYLQVRPEYVGSWRVRIVPEGEEDTDLAVAEFQIE</sequence>
<gene>
    <name evidence="3" type="ORF">DB30_04194</name>
</gene>
<comment type="caution">
    <text evidence="3">The sequence shown here is derived from an EMBL/GenBank/DDBJ whole genome shotgun (WGS) entry which is preliminary data.</text>
</comment>
<feature type="compositionally biased region" description="Basic and acidic residues" evidence="1">
    <location>
        <begin position="173"/>
        <end position="188"/>
    </location>
</feature>
<proteinExistence type="predicted"/>
<feature type="region of interest" description="Disordered" evidence="1">
    <location>
        <begin position="133"/>
        <end position="228"/>
    </location>
</feature>
<feature type="compositionally biased region" description="Basic and acidic residues" evidence="1">
    <location>
        <begin position="149"/>
        <end position="164"/>
    </location>
</feature>
<dbReference type="AlphaFoldDB" id="A0A0C2D0I4"/>